<dbReference type="EMBL" id="CP039291">
    <property type="protein sequence ID" value="QCB92512.1"/>
    <property type="molecule type" value="Genomic_DNA"/>
</dbReference>
<sequence length="339" mass="35869">MTAAVPLGAGTTLTTPWAVPALVALAVAALAAGLLWRRRGATTTWVANTAELRHVPAMRAWRVRYHALRAGLVLAVGAAALAAAVLVARPVAVEERTRDLANRDIVLCLDVSGSMIEYDAAVVAAFGRLVEEFEGERVALSLFNSTSRTVFPLTDDYDLVREQLRTARDVLEGDAPDDVEDFFRGGTEGLEMQASLIGDGLATCALLFDQFDADRSRSVVLATDNELSGDPVYSLEEATVLAADRGAVVHGLYPDRDAGSGGSGVRARMRLAVEDTGGVFAQASDPGAVPAILAQVQAAELVTMEADPERLVVDDSDGWVALLYVAGLLAVVLAWRVRA</sequence>
<feature type="transmembrane region" description="Helical" evidence="1">
    <location>
        <begin position="67"/>
        <end position="88"/>
    </location>
</feature>
<keyword evidence="1" id="KW-0812">Transmembrane</keyword>
<dbReference type="SUPFAM" id="SSF53300">
    <property type="entry name" value="vWA-like"/>
    <property type="match status" value="1"/>
</dbReference>
<keyword evidence="4" id="KW-1185">Reference proteome</keyword>
<proteinExistence type="predicted"/>
<feature type="transmembrane region" description="Helical" evidence="1">
    <location>
        <begin position="318"/>
        <end position="337"/>
    </location>
</feature>
<name>A0A4P7SEP5_9CELL</name>
<accession>A0A4P7SEP5</accession>
<evidence type="ECO:0000313" key="4">
    <source>
        <dbReference type="Proteomes" id="UP000296469"/>
    </source>
</evidence>
<dbReference type="SMART" id="SM00327">
    <property type="entry name" value="VWA"/>
    <property type="match status" value="1"/>
</dbReference>
<dbReference type="Pfam" id="PF13519">
    <property type="entry name" value="VWA_2"/>
    <property type="match status" value="1"/>
</dbReference>
<feature type="domain" description="VWFA" evidence="2">
    <location>
        <begin position="102"/>
        <end position="301"/>
    </location>
</feature>
<dbReference type="OrthoDB" id="4623238at2"/>
<keyword evidence="1" id="KW-0472">Membrane</keyword>
<reference evidence="3 4" key="1">
    <citation type="submission" date="2019-04" db="EMBL/GenBank/DDBJ databases">
        <title>Isolation and identification of Cellulomonas shaoxiangyii sp. Nov. isolated from feces of the Tibetan antelopes (Pantholops hodgsonii) in the Qinghai-Tibet plateau of China.</title>
        <authorList>
            <person name="Tian Z."/>
        </authorList>
    </citation>
    <scope>NUCLEOTIDE SEQUENCE [LARGE SCALE GENOMIC DNA]</scope>
    <source>
        <strain evidence="3 4">Z28</strain>
    </source>
</reference>
<organism evidence="3 4">
    <name type="scientific">Cellulomonas shaoxiangyii</name>
    <dbReference type="NCBI Taxonomy" id="2566013"/>
    <lineage>
        <taxon>Bacteria</taxon>
        <taxon>Bacillati</taxon>
        <taxon>Actinomycetota</taxon>
        <taxon>Actinomycetes</taxon>
        <taxon>Micrococcales</taxon>
        <taxon>Cellulomonadaceae</taxon>
        <taxon>Cellulomonas</taxon>
    </lineage>
</organism>
<gene>
    <name evidence="3" type="ORF">E5225_02015</name>
</gene>
<dbReference type="InterPro" id="IPR002035">
    <property type="entry name" value="VWF_A"/>
</dbReference>
<dbReference type="RefSeq" id="WP_135974061.1">
    <property type="nucleotide sequence ID" value="NZ_CP039291.1"/>
</dbReference>
<dbReference type="AlphaFoldDB" id="A0A4P7SEP5"/>
<dbReference type="KEGG" id="celz:E5225_02015"/>
<evidence type="ECO:0000256" key="1">
    <source>
        <dbReference type="SAM" id="Phobius"/>
    </source>
</evidence>
<dbReference type="Gene3D" id="3.40.50.410">
    <property type="entry name" value="von Willebrand factor, type A domain"/>
    <property type="match status" value="1"/>
</dbReference>
<dbReference type="InterPro" id="IPR036465">
    <property type="entry name" value="vWFA_dom_sf"/>
</dbReference>
<protein>
    <submittedName>
        <fullName evidence="3">VWA domain-containing protein</fullName>
    </submittedName>
</protein>
<evidence type="ECO:0000313" key="3">
    <source>
        <dbReference type="EMBL" id="QCB92512.1"/>
    </source>
</evidence>
<evidence type="ECO:0000259" key="2">
    <source>
        <dbReference type="SMART" id="SM00327"/>
    </source>
</evidence>
<feature type="transmembrane region" description="Helical" evidence="1">
    <location>
        <begin position="17"/>
        <end position="36"/>
    </location>
</feature>
<dbReference type="Proteomes" id="UP000296469">
    <property type="component" value="Chromosome"/>
</dbReference>
<keyword evidence="1" id="KW-1133">Transmembrane helix</keyword>